<dbReference type="Proteomes" id="UP001516023">
    <property type="component" value="Unassembled WGS sequence"/>
</dbReference>
<accession>A0ABD3QHA5</accession>
<gene>
    <name evidence="1" type="ORF">HJC23_010417</name>
</gene>
<reference evidence="1 2" key="1">
    <citation type="journal article" date="2020" name="G3 (Bethesda)">
        <title>Improved Reference Genome for Cyclotella cryptica CCMP332, a Model for Cell Wall Morphogenesis, Salinity Adaptation, and Lipid Production in Diatoms (Bacillariophyta).</title>
        <authorList>
            <person name="Roberts W.R."/>
            <person name="Downey K.M."/>
            <person name="Ruck E.C."/>
            <person name="Traller J.C."/>
            <person name="Alverson A.J."/>
        </authorList>
    </citation>
    <scope>NUCLEOTIDE SEQUENCE [LARGE SCALE GENOMIC DNA]</scope>
    <source>
        <strain evidence="1 2">CCMP332</strain>
    </source>
</reference>
<keyword evidence="2" id="KW-1185">Reference proteome</keyword>
<sequence length="198" mass="21500">EICDGSPFAIRAACSTNTVDIGDTVQCTSYAVEDLREEKTRIELTFETLQRLLHEHQINTGGVIPSATSWRMASSLPSSRPTNFNSCFMCSLAPPAAELPPILAWIPVVISMGERRIDSDKCRTEGPKVAENRARVALGGRSTGVVLLSLFPSLASNSLSASSKTIKRTPFSLIPRSMHSTKRMGVLTRQSKPDLPPS</sequence>
<protein>
    <submittedName>
        <fullName evidence="1">Uncharacterized protein</fullName>
    </submittedName>
</protein>
<feature type="non-terminal residue" evidence="1">
    <location>
        <position position="1"/>
    </location>
</feature>
<dbReference type="EMBL" id="JABMIG020000036">
    <property type="protein sequence ID" value="KAL3799767.1"/>
    <property type="molecule type" value="Genomic_DNA"/>
</dbReference>
<name>A0ABD3QHA5_9STRA</name>
<evidence type="ECO:0000313" key="1">
    <source>
        <dbReference type="EMBL" id="KAL3799767.1"/>
    </source>
</evidence>
<comment type="caution">
    <text evidence="1">The sequence shown here is derived from an EMBL/GenBank/DDBJ whole genome shotgun (WGS) entry which is preliminary data.</text>
</comment>
<proteinExistence type="predicted"/>
<evidence type="ECO:0000313" key="2">
    <source>
        <dbReference type="Proteomes" id="UP001516023"/>
    </source>
</evidence>
<organism evidence="1 2">
    <name type="scientific">Cyclotella cryptica</name>
    <dbReference type="NCBI Taxonomy" id="29204"/>
    <lineage>
        <taxon>Eukaryota</taxon>
        <taxon>Sar</taxon>
        <taxon>Stramenopiles</taxon>
        <taxon>Ochrophyta</taxon>
        <taxon>Bacillariophyta</taxon>
        <taxon>Coscinodiscophyceae</taxon>
        <taxon>Thalassiosirophycidae</taxon>
        <taxon>Stephanodiscales</taxon>
        <taxon>Stephanodiscaceae</taxon>
        <taxon>Cyclotella</taxon>
    </lineage>
</organism>
<dbReference type="AlphaFoldDB" id="A0ABD3QHA5"/>